<sequence>MLSEDRMESGESNEVMKPKRASKLSLKKRNKKERKLDDGNEDSKKERKRRRTRDLPIPSFSPLDDQCCPFEFNDDDCNHSNMSDKKRTVKSQLKKNSKMQHVTKANNKSVDEERIKHDKDGSQAKSVQELDSPDAGLSLTIKPTPIKSEGMNTSDYSDASTNEGSQCRDPIIIQSAKENESTNEAYDDSTVTSLDQATMQDSEHHKNLKKNDVVTRKGRRQPLSPVKNKVDVKEENLQVCKESDEIEILEGNQIPAKKDTPIQLQEAYTKKDLSRSNSKQQSLSAFIKPKVDPKSGALCYDLNSPSMKDFNVSHAKFLADNETMRKQMHDKLLQESKNNLKPKKNSKSKVKSKKCGLCQTCSCNRGASLQALEDSAVNDNQNPLQMLADTEAGKERALINRLARLEKSASWFDSLCTKVSRELTRHRNKIKAKMQTTDLKNAPKFLRDVDMDEDTNFSASPFSASHVCNAVQKTFVFRKKAQPTLTQMLEDKPEPNKSESNFEQKLDLDRKLEVIIEEGEEEQEDNDDEQNLCHESETKDYIGKDLFEENTKFNAVEAQAPVENTYVESDIVDHSVSALKGKIRGLWDVSRMDEKKFNESGLKEPFQVQVTSPSRNQSDAAEDCGLLELMQVFEDVDEAFAETDDISGHHEGTHGYNESITTMSQLSPNAKQRYSSIKVKVETDAVKIETLQRECPDWEENMRFALNQSPEEVSVALANVRMKRERGRKAMEILQKQDSVMEVFELALQTSLDRRYEDQGSSSNHLEEE</sequence>
<evidence type="ECO:0000256" key="1">
    <source>
        <dbReference type="SAM" id="MobiDB-lite"/>
    </source>
</evidence>
<organism evidence="2 3">
    <name type="scientific">Chaetoceros tenuissimus</name>
    <dbReference type="NCBI Taxonomy" id="426638"/>
    <lineage>
        <taxon>Eukaryota</taxon>
        <taxon>Sar</taxon>
        <taxon>Stramenopiles</taxon>
        <taxon>Ochrophyta</taxon>
        <taxon>Bacillariophyta</taxon>
        <taxon>Coscinodiscophyceae</taxon>
        <taxon>Chaetocerotophycidae</taxon>
        <taxon>Chaetocerotales</taxon>
        <taxon>Chaetocerotaceae</taxon>
        <taxon>Chaetoceros</taxon>
    </lineage>
</organism>
<feature type="region of interest" description="Disordered" evidence="1">
    <location>
        <begin position="1"/>
        <end position="226"/>
    </location>
</feature>
<feature type="compositionally biased region" description="Basic residues" evidence="1">
    <location>
        <begin position="18"/>
        <end position="33"/>
    </location>
</feature>
<feature type="compositionally biased region" description="Basic and acidic residues" evidence="1">
    <location>
        <begin position="109"/>
        <end position="122"/>
    </location>
</feature>
<feature type="compositionally biased region" description="Basic and acidic residues" evidence="1">
    <location>
        <begin position="201"/>
        <end position="215"/>
    </location>
</feature>
<evidence type="ECO:0000313" key="3">
    <source>
        <dbReference type="Proteomes" id="UP001054902"/>
    </source>
</evidence>
<dbReference type="EMBL" id="BLLK01000069">
    <property type="protein sequence ID" value="GFH60310.1"/>
    <property type="molecule type" value="Genomic_DNA"/>
</dbReference>
<protein>
    <submittedName>
        <fullName evidence="2">Uncharacterized protein</fullName>
    </submittedName>
</protein>
<feature type="compositionally biased region" description="Polar residues" evidence="1">
    <location>
        <begin position="189"/>
        <end position="200"/>
    </location>
</feature>
<dbReference type="Proteomes" id="UP001054902">
    <property type="component" value="Unassembled WGS sequence"/>
</dbReference>
<feature type="compositionally biased region" description="Basic and acidic residues" evidence="1">
    <location>
        <begin position="76"/>
        <end position="86"/>
    </location>
</feature>
<feature type="compositionally biased region" description="Polar residues" evidence="1">
    <location>
        <begin position="150"/>
        <end position="165"/>
    </location>
</feature>
<reference evidence="2 3" key="1">
    <citation type="journal article" date="2021" name="Sci. Rep.">
        <title>The genome of the diatom Chaetoceros tenuissimus carries an ancient integrated fragment of an extant virus.</title>
        <authorList>
            <person name="Hongo Y."/>
            <person name="Kimura K."/>
            <person name="Takaki Y."/>
            <person name="Yoshida Y."/>
            <person name="Baba S."/>
            <person name="Kobayashi G."/>
            <person name="Nagasaki K."/>
            <person name="Hano T."/>
            <person name="Tomaru Y."/>
        </authorList>
    </citation>
    <scope>NUCLEOTIDE SEQUENCE [LARGE SCALE GENOMIC DNA]</scope>
    <source>
        <strain evidence="2 3">NIES-3715</strain>
    </source>
</reference>
<keyword evidence="3" id="KW-1185">Reference proteome</keyword>
<proteinExistence type="predicted"/>
<feature type="compositionally biased region" description="Basic and acidic residues" evidence="1">
    <location>
        <begin position="1"/>
        <end position="17"/>
    </location>
</feature>
<gene>
    <name evidence="2" type="ORF">CTEN210_16786</name>
</gene>
<feature type="compositionally biased region" description="Basic residues" evidence="1">
    <location>
        <begin position="87"/>
        <end position="98"/>
    </location>
</feature>
<accession>A0AAD3DC82</accession>
<comment type="caution">
    <text evidence="2">The sequence shown here is derived from an EMBL/GenBank/DDBJ whole genome shotgun (WGS) entry which is preliminary data.</text>
</comment>
<name>A0AAD3DC82_9STRA</name>
<evidence type="ECO:0000313" key="2">
    <source>
        <dbReference type="EMBL" id="GFH60310.1"/>
    </source>
</evidence>
<dbReference type="AlphaFoldDB" id="A0AAD3DC82"/>
<feature type="compositionally biased region" description="Polar residues" evidence="1">
    <location>
        <begin position="99"/>
        <end position="108"/>
    </location>
</feature>
<feature type="compositionally biased region" description="Basic and acidic residues" evidence="1">
    <location>
        <begin position="34"/>
        <end position="45"/>
    </location>
</feature>